<evidence type="ECO:0000259" key="3">
    <source>
        <dbReference type="Pfam" id="PF00724"/>
    </source>
</evidence>
<dbReference type="Gene3D" id="3.20.20.70">
    <property type="entry name" value="Aldolase class I"/>
    <property type="match status" value="1"/>
</dbReference>
<keyword evidence="2" id="KW-0560">Oxidoreductase</keyword>
<name>A0A7V9ABE5_9BACT</name>
<comment type="caution">
    <text evidence="4">The sequence shown here is derived from an EMBL/GenBank/DDBJ whole genome shotgun (WGS) entry which is preliminary data.</text>
</comment>
<proteinExistence type="predicted"/>
<dbReference type="EMBL" id="JACEFB010000004">
    <property type="protein sequence ID" value="MBA2226131.1"/>
    <property type="molecule type" value="Genomic_DNA"/>
</dbReference>
<organism evidence="4 5">
    <name type="scientific">Thermogemmata fonticola</name>
    <dbReference type="NCBI Taxonomy" id="2755323"/>
    <lineage>
        <taxon>Bacteria</taxon>
        <taxon>Pseudomonadati</taxon>
        <taxon>Planctomycetota</taxon>
        <taxon>Planctomycetia</taxon>
        <taxon>Gemmatales</taxon>
        <taxon>Gemmataceae</taxon>
        <taxon>Thermogemmata</taxon>
    </lineage>
</organism>
<evidence type="ECO:0000256" key="1">
    <source>
        <dbReference type="ARBA" id="ARBA00022630"/>
    </source>
</evidence>
<keyword evidence="1" id="KW-0285">Flavoprotein</keyword>
<dbReference type="InterPro" id="IPR013785">
    <property type="entry name" value="Aldolase_TIM"/>
</dbReference>
<evidence type="ECO:0000256" key="2">
    <source>
        <dbReference type="ARBA" id="ARBA00023002"/>
    </source>
</evidence>
<keyword evidence="5" id="KW-1185">Reference proteome</keyword>
<evidence type="ECO:0000313" key="4">
    <source>
        <dbReference type="EMBL" id="MBA2226131.1"/>
    </source>
</evidence>
<dbReference type="PANTHER" id="PTHR43656">
    <property type="entry name" value="BINDING OXIDOREDUCTASE, PUTATIVE (AFU_ORTHOLOGUE AFUA_2G08260)-RELATED"/>
    <property type="match status" value="1"/>
</dbReference>
<gene>
    <name evidence="4" type="ORF">H0921_08145</name>
</gene>
<dbReference type="RefSeq" id="WP_194537556.1">
    <property type="nucleotide sequence ID" value="NZ_JACEFB010000004.1"/>
</dbReference>
<dbReference type="GO" id="GO:0010181">
    <property type="term" value="F:FMN binding"/>
    <property type="evidence" value="ECO:0007669"/>
    <property type="project" value="InterPro"/>
</dbReference>
<dbReference type="AlphaFoldDB" id="A0A7V9ABE5"/>
<dbReference type="Pfam" id="PF00724">
    <property type="entry name" value="Oxidored_FMN"/>
    <property type="match status" value="1"/>
</dbReference>
<dbReference type="GO" id="GO:0016491">
    <property type="term" value="F:oxidoreductase activity"/>
    <property type="evidence" value="ECO:0007669"/>
    <property type="project" value="UniProtKB-KW"/>
</dbReference>
<dbReference type="InterPro" id="IPR051799">
    <property type="entry name" value="NADH_flavin_oxidoreductase"/>
</dbReference>
<feature type="domain" description="NADH:flavin oxidoreductase/NADH oxidase N-terminal" evidence="3">
    <location>
        <begin position="33"/>
        <end position="259"/>
    </location>
</feature>
<dbReference type="SUPFAM" id="SSF51395">
    <property type="entry name" value="FMN-linked oxidoreductases"/>
    <property type="match status" value="1"/>
</dbReference>
<dbReference type="InterPro" id="IPR001155">
    <property type="entry name" value="OxRdtase_FMN_N"/>
</dbReference>
<protein>
    <submittedName>
        <fullName evidence="4">NADH:flavin oxidoreductase</fullName>
    </submittedName>
</protein>
<evidence type="ECO:0000313" key="5">
    <source>
        <dbReference type="Proteomes" id="UP000542342"/>
    </source>
</evidence>
<dbReference type="Proteomes" id="UP000542342">
    <property type="component" value="Unassembled WGS sequence"/>
</dbReference>
<sequence>MATFFHYKTIADIEAENARLGIDLRFSEDLAPLWQPLEIAGRRLGNRWCIHPMEGCDGELDGRPGELTFRRYQRFGAGGAKLIWGEACAVVQESRATPRQLWLNEQTVGDFARLVDTCRQAHRQAGENDNDLLIGLQLTHSGRYSYPRPLLATHDPLLVGRYGVTAETPLLSDDDLLRLVDAYVAAARLAVQAGFDFLDIKQCHRYLFSELLGARNRPGRFGGSLENRTRLIRLVLEAVRAVLPSHVLLATRINVYDGIPYQANGQPVPFTTPLANGWGMNLDDPFQPDLREPIEWIGQMRALGVVLVNISMGNPYAQPHIGRPFEYPPPDGYPAPEHPLVGVDRHFRLTAAVQQAFPDLVVVGTGYSYLQEFFPYAGAANIRDARVTCVGLGRLSLAQPDWVRQLREHGRLDRKRICRTFSYCTALMRAKQHPLGQFPTGCPPFDKEVYGPIWKQVQALQPPRRTPEPPPAESSSA</sequence>
<accession>A0A7V9ABE5</accession>
<dbReference type="PANTHER" id="PTHR43656:SF2">
    <property type="entry name" value="BINDING OXIDOREDUCTASE, PUTATIVE (AFU_ORTHOLOGUE AFUA_2G08260)-RELATED"/>
    <property type="match status" value="1"/>
</dbReference>
<reference evidence="4 5" key="1">
    <citation type="submission" date="2020-07" db="EMBL/GenBank/DDBJ databases">
        <title>Thermogemmata thermophila gen. nov., sp. nov., a novel moderate thermophilic planctomycete from a Kamchatka hot spring.</title>
        <authorList>
            <person name="Elcheninov A.G."/>
            <person name="Podosokorskaya O.A."/>
            <person name="Kovaleva O.L."/>
            <person name="Novikov A."/>
            <person name="Bonch-Osmolovskaya E.A."/>
            <person name="Toshchakov S.V."/>
            <person name="Kublanov I.V."/>
        </authorList>
    </citation>
    <scope>NUCLEOTIDE SEQUENCE [LARGE SCALE GENOMIC DNA]</scope>
    <source>
        <strain evidence="4 5">2918</strain>
    </source>
</reference>